<evidence type="ECO:0000256" key="6">
    <source>
        <dbReference type="ARBA" id="ARBA00022842"/>
    </source>
</evidence>
<evidence type="ECO:0000259" key="12">
    <source>
        <dbReference type="PROSITE" id="PS51462"/>
    </source>
</evidence>
<dbReference type="PANTHER" id="PTHR10885">
    <property type="entry name" value="ISOPENTENYL-DIPHOSPHATE DELTA-ISOMERASE"/>
    <property type="match status" value="1"/>
</dbReference>
<feature type="binding site" evidence="10">
    <location>
        <position position="25"/>
    </location>
    <ligand>
        <name>Mn(2+)</name>
        <dbReference type="ChEBI" id="CHEBI:29035"/>
    </ligand>
</feature>
<evidence type="ECO:0000313" key="13">
    <source>
        <dbReference type="EMBL" id="TCO40611.1"/>
    </source>
</evidence>
<evidence type="ECO:0000256" key="5">
    <source>
        <dbReference type="ARBA" id="ARBA00022723"/>
    </source>
</evidence>
<sequence length="185" mass="20710">MTEERVILLDEAGRAIGTEAKATVHHAATPLHLAFSSYVIDDEDRVLLTQRAFGKRTWPGVWTNSCCGHPLPGEPVQDAVRRRLVDELGIVAAEVDLILPEFRYRAEMPTGVVENELCPVYRVHWSGEVVPDPAEVASYRWISWAEIRDVPDLSPWCILQLDQLGSAPRDWRIADPALLPPAARL</sequence>
<name>A0A4R2I8C2_9ACTN</name>
<dbReference type="Proteomes" id="UP000295573">
    <property type="component" value="Unassembled WGS sequence"/>
</dbReference>
<dbReference type="GO" id="GO:0008299">
    <property type="term" value="P:isoprenoid biosynthetic process"/>
    <property type="evidence" value="ECO:0007669"/>
    <property type="project" value="UniProtKB-UniRule"/>
</dbReference>
<feature type="active site" evidence="10 11">
    <location>
        <position position="116"/>
    </location>
</feature>
<evidence type="ECO:0000313" key="14">
    <source>
        <dbReference type="Proteomes" id="UP000295573"/>
    </source>
</evidence>
<dbReference type="GO" id="GO:0050992">
    <property type="term" value="P:dimethylallyl diphosphate biosynthetic process"/>
    <property type="evidence" value="ECO:0007669"/>
    <property type="project" value="UniProtKB-UniRule"/>
</dbReference>
<dbReference type="InterPro" id="IPR015797">
    <property type="entry name" value="NUDIX_hydrolase-like_dom_sf"/>
</dbReference>
<keyword evidence="7 10" id="KW-0464">Manganese</keyword>
<dbReference type="EC" id="5.3.3.2" evidence="3 10"/>
<comment type="subcellular location">
    <subcellularLocation>
        <location evidence="10">Cytoplasm</location>
    </subcellularLocation>
</comment>
<dbReference type="CDD" id="cd02885">
    <property type="entry name" value="NUDIX_IPP_Isomerase"/>
    <property type="match status" value="1"/>
</dbReference>
<comment type="catalytic activity">
    <reaction evidence="10">
        <text>isopentenyl diphosphate = dimethylallyl diphosphate</text>
        <dbReference type="Rhea" id="RHEA:23284"/>
        <dbReference type="ChEBI" id="CHEBI:57623"/>
        <dbReference type="ChEBI" id="CHEBI:128769"/>
        <dbReference type="EC" id="5.3.3.2"/>
    </reaction>
</comment>
<accession>A0A4R2I8C2</accession>
<dbReference type="RefSeq" id="WP_132156848.1">
    <property type="nucleotide sequence ID" value="NZ_SLWR01000017.1"/>
</dbReference>
<proteinExistence type="inferred from homology"/>
<protein>
    <recommendedName>
        <fullName evidence="3 10">Isopentenyl-diphosphate Delta-isomerase</fullName>
        <shortName evidence="10">IPP isomerase</shortName>
        <ecNumber evidence="3 10">5.3.3.2</ecNumber>
    </recommendedName>
    <alternativeName>
        <fullName evidence="10">IPP:DMAPP isomerase</fullName>
    </alternativeName>
    <alternativeName>
        <fullName evidence="10">Isopentenyl pyrophosphate isomerase</fullName>
    </alternativeName>
</protein>
<gene>
    <name evidence="10" type="primary">idi</name>
    <name evidence="13" type="ORF">EV646_117152</name>
</gene>
<organism evidence="13 14">
    <name type="scientific">Kribbella antiqua</name>
    <dbReference type="NCBI Taxonomy" id="2512217"/>
    <lineage>
        <taxon>Bacteria</taxon>
        <taxon>Bacillati</taxon>
        <taxon>Actinomycetota</taxon>
        <taxon>Actinomycetes</taxon>
        <taxon>Propionibacteriales</taxon>
        <taxon>Kribbellaceae</taxon>
        <taxon>Kribbella</taxon>
    </lineage>
</organism>
<dbReference type="PIRSF" id="PIRSF018427">
    <property type="entry name" value="Isopntndiph_ism"/>
    <property type="match status" value="1"/>
</dbReference>
<feature type="binding site" evidence="10">
    <location>
        <position position="69"/>
    </location>
    <ligand>
        <name>Mn(2+)</name>
        <dbReference type="ChEBI" id="CHEBI:29035"/>
    </ligand>
</feature>
<evidence type="ECO:0000256" key="1">
    <source>
        <dbReference type="ARBA" id="ARBA00004826"/>
    </source>
</evidence>
<dbReference type="UniPathway" id="UPA00059">
    <property type="reaction ID" value="UER00104"/>
</dbReference>
<dbReference type="InterPro" id="IPR056375">
    <property type="entry name" value="Idi_bact"/>
</dbReference>
<keyword evidence="8 10" id="KW-0414">Isoprene biosynthesis</keyword>
<evidence type="ECO:0000256" key="10">
    <source>
        <dbReference type="HAMAP-Rule" id="MF_00202"/>
    </source>
</evidence>
<dbReference type="PANTHER" id="PTHR10885:SF0">
    <property type="entry name" value="ISOPENTENYL-DIPHOSPHATE DELTA-ISOMERASE"/>
    <property type="match status" value="1"/>
</dbReference>
<dbReference type="EMBL" id="SLWR01000017">
    <property type="protein sequence ID" value="TCO40611.1"/>
    <property type="molecule type" value="Genomic_DNA"/>
</dbReference>
<dbReference type="OrthoDB" id="9809458at2"/>
<dbReference type="AlphaFoldDB" id="A0A4R2I8C2"/>
<feature type="binding site" evidence="10">
    <location>
        <position position="32"/>
    </location>
    <ligand>
        <name>Mn(2+)</name>
        <dbReference type="ChEBI" id="CHEBI:29035"/>
    </ligand>
</feature>
<comment type="caution">
    <text evidence="13">The sequence shown here is derived from an EMBL/GenBank/DDBJ whole genome shotgun (WGS) entry which is preliminary data.</text>
</comment>
<dbReference type="GO" id="GO:0004452">
    <property type="term" value="F:isopentenyl-diphosphate delta-isomerase activity"/>
    <property type="evidence" value="ECO:0007669"/>
    <property type="project" value="UniProtKB-UniRule"/>
</dbReference>
<comment type="similarity">
    <text evidence="2 10">Belongs to the IPP isomerase type 1 family.</text>
</comment>
<evidence type="ECO:0000256" key="2">
    <source>
        <dbReference type="ARBA" id="ARBA00007579"/>
    </source>
</evidence>
<evidence type="ECO:0000256" key="7">
    <source>
        <dbReference type="ARBA" id="ARBA00023211"/>
    </source>
</evidence>
<feature type="binding site" evidence="10">
    <location>
        <position position="116"/>
    </location>
    <ligand>
        <name>Mn(2+)</name>
        <dbReference type="ChEBI" id="CHEBI:29035"/>
    </ligand>
</feature>
<dbReference type="SUPFAM" id="SSF55811">
    <property type="entry name" value="Nudix"/>
    <property type="match status" value="1"/>
</dbReference>
<feature type="binding site" evidence="10">
    <location>
        <position position="114"/>
    </location>
    <ligand>
        <name>Mn(2+)</name>
        <dbReference type="ChEBI" id="CHEBI:29035"/>
    </ligand>
</feature>
<dbReference type="Pfam" id="PF00293">
    <property type="entry name" value="NUDIX"/>
    <property type="match status" value="1"/>
</dbReference>
<keyword evidence="6 10" id="KW-0460">Magnesium</keyword>
<dbReference type="InterPro" id="IPR000086">
    <property type="entry name" value="NUDIX_hydrolase_dom"/>
</dbReference>
<evidence type="ECO:0000256" key="11">
    <source>
        <dbReference type="PIRSR" id="PIRSR018427-1"/>
    </source>
</evidence>
<evidence type="ECO:0000256" key="8">
    <source>
        <dbReference type="ARBA" id="ARBA00023229"/>
    </source>
</evidence>
<comment type="function">
    <text evidence="10">Catalyzes the 1,3-allylic rearrangement of the homoallylic substrate isopentenyl (IPP) to its highly electrophilic allylic isomer, dimethylallyl diphosphate (DMAPP).</text>
</comment>
<keyword evidence="5 10" id="KW-0479">Metal-binding</keyword>
<feature type="domain" description="Nudix hydrolase" evidence="12">
    <location>
        <begin position="30"/>
        <end position="165"/>
    </location>
</feature>
<dbReference type="GO" id="GO:0005737">
    <property type="term" value="C:cytoplasm"/>
    <property type="evidence" value="ECO:0007669"/>
    <property type="project" value="UniProtKB-SubCell"/>
</dbReference>
<reference evidence="13 14" key="1">
    <citation type="journal article" date="2015" name="Stand. Genomic Sci.">
        <title>Genomic Encyclopedia of Bacterial and Archaeal Type Strains, Phase III: the genomes of soil and plant-associated and newly described type strains.</title>
        <authorList>
            <person name="Whitman W.B."/>
            <person name="Woyke T."/>
            <person name="Klenk H.P."/>
            <person name="Zhou Y."/>
            <person name="Lilburn T.G."/>
            <person name="Beck B.J."/>
            <person name="De Vos P."/>
            <person name="Vandamme P."/>
            <person name="Eisen J.A."/>
            <person name="Garrity G."/>
            <person name="Hugenholtz P."/>
            <person name="Kyrpides N.C."/>
        </authorList>
    </citation>
    <scope>NUCLEOTIDE SEQUENCE [LARGE SCALE GENOMIC DNA]</scope>
    <source>
        <strain evidence="13 14">VKM Ac-2541</strain>
    </source>
</reference>
<dbReference type="InterPro" id="IPR011876">
    <property type="entry name" value="IsopentenylPP_isomerase_typ1"/>
</dbReference>
<dbReference type="HAMAP" id="MF_00202">
    <property type="entry name" value="Idi"/>
    <property type="match status" value="1"/>
</dbReference>
<dbReference type="GO" id="GO:0046872">
    <property type="term" value="F:metal ion binding"/>
    <property type="evidence" value="ECO:0007669"/>
    <property type="project" value="UniProtKB-KW"/>
</dbReference>
<evidence type="ECO:0000256" key="9">
    <source>
        <dbReference type="ARBA" id="ARBA00023235"/>
    </source>
</evidence>
<feature type="binding site" evidence="10">
    <location>
        <position position="87"/>
    </location>
    <ligand>
        <name>Mg(2+)</name>
        <dbReference type="ChEBI" id="CHEBI:18420"/>
    </ligand>
</feature>
<keyword evidence="9 10" id="KW-0413">Isomerase</keyword>
<dbReference type="NCBIfam" id="TIGR02150">
    <property type="entry name" value="IPP_isom_1"/>
    <property type="match status" value="1"/>
</dbReference>
<dbReference type="PROSITE" id="PS51462">
    <property type="entry name" value="NUDIX"/>
    <property type="match status" value="1"/>
</dbReference>
<dbReference type="Gene3D" id="3.90.79.10">
    <property type="entry name" value="Nucleoside Triphosphate Pyrophosphohydrolase"/>
    <property type="match status" value="1"/>
</dbReference>
<comment type="cofactor">
    <cofactor evidence="10">
        <name>Mn(2+)</name>
        <dbReference type="ChEBI" id="CHEBI:29035"/>
    </cofactor>
    <text evidence="10">Binds 1 Mn(2+) ion per subunit.</text>
</comment>
<comment type="cofactor">
    <cofactor evidence="10">
        <name>Mg(2+)</name>
        <dbReference type="ChEBI" id="CHEBI:18420"/>
    </cofactor>
    <text evidence="10">Binds 1 Mg(2+) ion per subunit. The magnesium ion binds only when substrate is bound.</text>
</comment>
<keyword evidence="4 10" id="KW-0963">Cytoplasm</keyword>
<evidence type="ECO:0000256" key="4">
    <source>
        <dbReference type="ARBA" id="ARBA00022490"/>
    </source>
</evidence>
<keyword evidence="14" id="KW-1185">Reference proteome</keyword>
<evidence type="ECO:0000256" key="3">
    <source>
        <dbReference type="ARBA" id="ARBA00012057"/>
    </source>
</evidence>
<feature type="active site" evidence="10 11">
    <location>
        <position position="67"/>
    </location>
</feature>
<comment type="pathway">
    <text evidence="1 10">Isoprenoid biosynthesis; dimethylallyl diphosphate biosynthesis; dimethylallyl diphosphate from isopentenyl diphosphate: step 1/1.</text>
</comment>
<dbReference type="NCBIfam" id="NF002995">
    <property type="entry name" value="PRK03759.1"/>
    <property type="match status" value="1"/>
</dbReference>